<dbReference type="Pfam" id="PF00664">
    <property type="entry name" value="ABC_membrane"/>
    <property type="match status" value="1"/>
</dbReference>
<dbReference type="InterPro" id="IPR036640">
    <property type="entry name" value="ABC1_TM_sf"/>
</dbReference>
<feature type="transmembrane region" description="Helical" evidence="8">
    <location>
        <begin position="70"/>
        <end position="94"/>
    </location>
</feature>
<dbReference type="InterPro" id="IPR027417">
    <property type="entry name" value="P-loop_NTPase"/>
</dbReference>
<dbReference type="InterPro" id="IPR003593">
    <property type="entry name" value="AAA+_ATPase"/>
</dbReference>
<evidence type="ECO:0000256" key="5">
    <source>
        <dbReference type="ARBA" id="ARBA00022840"/>
    </source>
</evidence>
<reference evidence="11" key="1">
    <citation type="journal article" date="2018" name="Sci. Rep.">
        <title>Characterisation of pathogen-specific regions and novel effector candidates in Fusarium oxysporum f. sp. cepae.</title>
        <authorList>
            <person name="Armitage A.D."/>
            <person name="Taylor A."/>
            <person name="Sobczyk M.K."/>
            <person name="Baxter L."/>
            <person name="Greenfield B.P."/>
            <person name="Bates H.J."/>
            <person name="Wilson F."/>
            <person name="Jackson A.C."/>
            <person name="Ott S."/>
            <person name="Harrison R.J."/>
            <person name="Clarkson J.P."/>
        </authorList>
    </citation>
    <scope>NUCLEOTIDE SEQUENCE [LARGE SCALE GENOMIC DNA]</scope>
    <source>
        <strain evidence="11">FoC_Fus2</strain>
    </source>
</reference>
<keyword evidence="4" id="KW-0547">Nucleotide-binding</keyword>
<dbReference type="Proteomes" id="UP000270866">
    <property type="component" value="Chromosome 7"/>
</dbReference>
<dbReference type="SMART" id="SM00382">
    <property type="entry name" value="AAA"/>
    <property type="match status" value="1"/>
</dbReference>
<dbReference type="GO" id="GO:0005743">
    <property type="term" value="C:mitochondrial inner membrane"/>
    <property type="evidence" value="ECO:0007669"/>
    <property type="project" value="TreeGrafter"/>
</dbReference>
<comment type="subcellular location">
    <subcellularLocation>
        <location evidence="1">Membrane</location>
        <topology evidence="1">Multi-pass membrane protein</topology>
    </subcellularLocation>
</comment>
<dbReference type="EMBL" id="MRCU01000004">
    <property type="protein sequence ID" value="RKK20885.1"/>
    <property type="molecule type" value="Genomic_DNA"/>
</dbReference>
<dbReference type="Pfam" id="PF00005">
    <property type="entry name" value="ABC_tran"/>
    <property type="match status" value="1"/>
</dbReference>
<dbReference type="InterPro" id="IPR011527">
    <property type="entry name" value="ABC1_TM_dom"/>
</dbReference>
<evidence type="ECO:0000259" key="10">
    <source>
        <dbReference type="PROSITE" id="PS50929"/>
    </source>
</evidence>
<evidence type="ECO:0000256" key="2">
    <source>
        <dbReference type="ARBA" id="ARBA00007577"/>
    </source>
</evidence>
<dbReference type="SUPFAM" id="SSF52540">
    <property type="entry name" value="P-loop containing nucleoside triphosphate hydrolases"/>
    <property type="match status" value="1"/>
</dbReference>
<sequence>MVVGIGFSIGVDAQIEFKIMKLYSAANSLAEDVIGSVRNVHAFWMRPRLVQKYDNYLTQARKLGDKKSPVWGLIYSTEFFMIFSGYALCFWRGVHMYADGEIKGPGTVITVLFSIVIAASSLTQISPYFTAFAKAASAANGLFVTIDRQPLINALDESGDRPEKVDGTIELFDLSFSYPTRPDVQVLRDFTLTFPARKTTGLVGASGSGKSTIVGLLERWYTPTSGSIRIDGRPIETLNINWLRTHIRMVQQEPVLFNGTVFENVCNGLTGTQWQDSPRESKMERVIEACKMSNAHEFISQLPEGYETQVGERAGLLSGGQKQRIAIARAIISDPQILLLDEATSALDPTSEGLVQKALDQA</sequence>
<gene>
    <name evidence="11" type="ORF">BFJ65_g7577</name>
</gene>
<dbReference type="InterPro" id="IPR039421">
    <property type="entry name" value="Type_1_exporter"/>
</dbReference>
<evidence type="ECO:0000256" key="4">
    <source>
        <dbReference type="ARBA" id="ARBA00022741"/>
    </source>
</evidence>
<dbReference type="InterPro" id="IPR017871">
    <property type="entry name" value="ABC_transporter-like_CS"/>
</dbReference>
<dbReference type="PROSITE" id="PS50893">
    <property type="entry name" value="ABC_TRANSPORTER_2"/>
    <property type="match status" value="1"/>
</dbReference>
<evidence type="ECO:0000256" key="3">
    <source>
        <dbReference type="ARBA" id="ARBA00022692"/>
    </source>
</evidence>
<dbReference type="Gene3D" id="3.40.50.300">
    <property type="entry name" value="P-loop containing nucleotide triphosphate hydrolases"/>
    <property type="match status" value="1"/>
</dbReference>
<feature type="transmembrane region" description="Helical" evidence="8">
    <location>
        <begin position="106"/>
        <end position="125"/>
    </location>
</feature>
<dbReference type="InterPro" id="IPR003439">
    <property type="entry name" value="ABC_transporter-like_ATP-bd"/>
</dbReference>
<keyword evidence="3 8" id="KW-0812">Transmembrane</keyword>
<comment type="caution">
    <text evidence="11">The sequence shown here is derived from an EMBL/GenBank/DDBJ whole genome shotgun (WGS) entry which is preliminary data.</text>
</comment>
<feature type="domain" description="ABC transmembrane type-1" evidence="10">
    <location>
        <begin position="1"/>
        <end position="134"/>
    </location>
</feature>
<evidence type="ECO:0000256" key="1">
    <source>
        <dbReference type="ARBA" id="ARBA00004141"/>
    </source>
</evidence>
<protein>
    <recommendedName>
        <fullName evidence="12">Leptomycin B resistance protein pmd1</fullName>
    </recommendedName>
</protein>
<keyword evidence="6 8" id="KW-1133">Transmembrane helix</keyword>
<feature type="domain" description="ABC transporter" evidence="9">
    <location>
        <begin position="169"/>
        <end position="362"/>
    </location>
</feature>
<dbReference type="Gene3D" id="1.20.1560.10">
    <property type="entry name" value="ABC transporter type 1, transmembrane domain"/>
    <property type="match status" value="1"/>
</dbReference>
<dbReference type="GO" id="GO:0005524">
    <property type="term" value="F:ATP binding"/>
    <property type="evidence" value="ECO:0007669"/>
    <property type="project" value="UniProtKB-KW"/>
</dbReference>
<dbReference type="PROSITE" id="PS50929">
    <property type="entry name" value="ABC_TM1F"/>
    <property type="match status" value="1"/>
</dbReference>
<evidence type="ECO:0000256" key="7">
    <source>
        <dbReference type="ARBA" id="ARBA00023136"/>
    </source>
</evidence>
<dbReference type="GO" id="GO:0016887">
    <property type="term" value="F:ATP hydrolysis activity"/>
    <property type="evidence" value="ECO:0007669"/>
    <property type="project" value="InterPro"/>
</dbReference>
<keyword evidence="7 8" id="KW-0472">Membrane</keyword>
<dbReference type="SUPFAM" id="SSF90123">
    <property type="entry name" value="ABC transporter transmembrane region"/>
    <property type="match status" value="1"/>
</dbReference>
<name>A0A3L6NQL8_FUSOX</name>
<dbReference type="PANTHER" id="PTHR43394:SF27">
    <property type="entry name" value="ATP-DEPENDENT TRANSLOCASE ABCB1-LIKE"/>
    <property type="match status" value="1"/>
</dbReference>
<dbReference type="PANTHER" id="PTHR43394">
    <property type="entry name" value="ATP-DEPENDENT PERMEASE MDL1, MITOCHONDRIAL"/>
    <property type="match status" value="1"/>
</dbReference>
<comment type="similarity">
    <text evidence="2">Belongs to the ABC transporter superfamily. ABCB family. Multidrug resistance exporter (TC 3.A.1.201) subfamily.</text>
</comment>
<dbReference type="AlphaFoldDB" id="A0A3L6NQL8"/>
<evidence type="ECO:0000256" key="6">
    <source>
        <dbReference type="ARBA" id="ARBA00022989"/>
    </source>
</evidence>
<evidence type="ECO:0000313" key="11">
    <source>
        <dbReference type="EMBL" id="RKK20885.1"/>
    </source>
</evidence>
<dbReference type="GO" id="GO:0015421">
    <property type="term" value="F:ABC-type oligopeptide transporter activity"/>
    <property type="evidence" value="ECO:0007669"/>
    <property type="project" value="TreeGrafter"/>
</dbReference>
<evidence type="ECO:0000256" key="8">
    <source>
        <dbReference type="SAM" id="Phobius"/>
    </source>
</evidence>
<evidence type="ECO:0000259" key="9">
    <source>
        <dbReference type="PROSITE" id="PS50893"/>
    </source>
</evidence>
<dbReference type="GO" id="GO:0090374">
    <property type="term" value="P:oligopeptide export from mitochondrion"/>
    <property type="evidence" value="ECO:0007669"/>
    <property type="project" value="TreeGrafter"/>
</dbReference>
<evidence type="ECO:0008006" key="12">
    <source>
        <dbReference type="Google" id="ProtNLM"/>
    </source>
</evidence>
<accession>A0A3L6NQL8</accession>
<organism evidence="11">
    <name type="scientific">Fusarium oxysporum f. sp. cepae</name>
    <dbReference type="NCBI Taxonomy" id="396571"/>
    <lineage>
        <taxon>Eukaryota</taxon>
        <taxon>Fungi</taxon>
        <taxon>Dikarya</taxon>
        <taxon>Ascomycota</taxon>
        <taxon>Pezizomycotina</taxon>
        <taxon>Sordariomycetes</taxon>
        <taxon>Hypocreomycetidae</taxon>
        <taxon>Hypocreales</taxon>
        <taxon>Nectriaceae</taxon>
        <taxon>Fusarium</taxon>
        <taxon>Fusarium oxysporum species complex</taxon>
    </lineage>
</organism>
<keyword evidence="5" id="KW-0067">ATP-binding</keyword>
<dbReference type="PROSITE" id="PS00211">
    <property type="entry name" value="ABC_TRANSPORTER_1"/>
    <property type="match status" value="1"/>
</dbReference>
<proteinExistence type="inferred from homology"/>